<comment type="caution">
    <text evidence="3">The sequence shown here is derived from an EMBL/GenBank/DDBJ whole genome shotgun (WGS) entry which is preliminary data.</text>
</comment>
<keyword evidence="2" id="KW-0812">Transmembrane</keyword>
<evidence type="ECO:0000313" key="4">
    <source>
        <dbReference type="Proteomes" id="UP000532746"/>
    </source>
</evidence>
<reference evidence="3 4" key="1">
    <citation type="submission" date="2020-08" db="EMBL/GenBank/DDBJ databases">
        <title>Genomic Encyclopedia of Type Strains, Phase IV (KMG-IV): sequencing the most valuable type-strain genomes for metagenomic binning, comparative biology and taxonomic classification.</title>
        <authorList>
            <person name="Goeker M."/>
        </authorList>
    </citation>
    <scope>NUCLEOTIDE SEQUENCE [LARGE SCALE GENOMIC DNA]</scope>
    <source>
        <strain evidence="3 4">DSM 26718</strain>
    </source>
</reference>
<keyword evidence="2" id="KW-1133">Transmembrane helix</keyword>
<feature type="transmembrane region" description="Helical" evidence="2">
    <location>
        <begin position="35"/>
        <end position="60"/>
    </location>
</feature>
<accession>A0A7W9WB59</accession>
<dbReference type="Pfam" id="PF14345">
    <property type="entry name" value="GDYXXLXY"/>
    <property type="match status" value="1"/>
</dbReference>
<dbReference type="InterPro" id="IPR025833">
    <property type="entry name" value="GDYXXLXY"/>
</dbReference>
<dbReference type="EMBL" id="JACHGG010000001">
    <property type="protein sequence ID" value="MBB6058055.1"/>
    <property type="molecule type" value="Genomic_DNA"/>
</dbReference>
<name>A0A7W9WB59_9BACT</name>
<keyword evidence="4" id="KW-1185">Reference proteome</keyword>
<evidence type="ECO:0000256" key="2">
    <source>
        <dbReference type="SAM" id="Phobius"/>
    </source>
</evidence>
<dbReference type="RefSeq" id="WP_183401773.1">
    <property type="nucleotide sequence ID" value="NZ_JACHGG010000001.1"/>
</dbReference>
<sequence length="198" mass="21812">MSTLPADSLPPVAGPAGGSIPVLPNDLPEPTRRRWVQWLVLAQVLFVLGVAAAGYATAALGRTVTLHTRPVDPRDLLYGDYVNLRYQVSELPGGLWRGSAMPRRHQPAYVLLEPQPDGTYEAVAAFPEKPAATGQQAVLRGSVQDVWRRGLRLRYGLERYYVPEGQGRQLERRQSLRVQVSIAPWGQARITGVEPADK</sequence>
<dbReference type="AlphaFoldDB" id="A0A7W9WB59"/>
<gene>
    <name evidence="3" type="ORF">HNQ93_000885</name>
</gene>
<organism evidence="3 4">
    <name type="scientific">Hymenobacter luteus</name>
    <dbReference type="NCBI Taxonomy" id="1411122"/>
    <lineage>
        <taxon>Bacteria</taxon>
        <taxon>Pseudomonadati</taxon>
        <taxon>Bacteroidota</taxon>
        <taxon>Cytophagia</taxon>
        <taxon>Cytophagales</taxon>
        <taxon>Hymenobacteraceae</taxon>
        <taxon>Hymenobacter</taxon>
    </lineage>
</organism>
<evidence type="ECO:0000313" key="3">
    <source>
        <dbReference type="EMBL" id="MBB6058055.1"/>
    </source>
</evidence>
<proteinExistence type="predicted"/>
<feature type="region of interest" description="Disordered" evidence="1">
    <location>
        <begin position="1"/>
        <end position="24"/>
    </location>
</feature>
<protein>
    <submittedName>
        <fullName evidence="3">Putative membrane-anchored protein</fullName>
    </submittedName>
</protein>
<evidence type="ECO:0000256" key="1">
    <source>
        <dbReference type="SAM" id="MobiDB-lite"/>
    </source>
</evidence>
<dbReference type="Proteomes" id="UP000532746">
    <property type="component" value="Unassembled WGS sequence"/>
</dbReference>
<keyword evidence="2" id="KW-0472">Membrane</keyword>